<name>S8BU24_9LAMI</name>
<dbReference type="InterPro" id="IPR036298">
    <property type="entry name" value="Chalcone_isomerase_sf"/>
</dbReference>
<organism evidence="2 3">
    <name type="scientific">Genlisea aurea</name>
    <dbReference type="NCBI Taxonomy" id="192259"/>
    <lineage>
        <taxon>Eukaryota</taxon>
        <taxon>Viridiplantae</taxon>
        <taxon>Streptophyta</taxon>
        <taxon>Embryophyta</taxon>
        <taxon>Tracheophyta</taxon>
        <taxon>Spermatophyta</taxon>
        <taxon>Magnoliopsida</taxon>
        <taxon>eudicotyledons</taxon>
        <taxon>Gunneridae</taxon>
        <taxon>Pentapetalae</taxon>
        <taxon>asterids</taxon>
        <taxon>lamiids</taxon>
        <taxon>Lamiales</taxon>
        <taxon>Lentibulariaceae</taxon>
        <taxon>Genlisea</taxon>
    </lineage>
</organism>
<feature type="domain" description="Chalcone isomerase" evidence="1">
    <location>
        <begin position="213"/>
        <end position="326"/>
    </location>
</feature>
<proteinExistence type="predicted"/>
<dbReference type="SUPFAM" id="SSF54626">
    <property type="entry name" value="Chalcone isomerase"/>
    <property type="match status" value="1"/>
</dbReference>
<dbReference type="PANTHER" id="PTHR47284">
    <property type="entry name" value="FATTY-ACID-BINDING PROTEIN 2"/>
    <property type="match status" value="1"/>
</dbReference>
<evidence type="ECO:0000313" key="3">
    <source>
        <dbReference type="Proteomes" id="UP000015453"/>
    </source>
</evidence>
<dbReference type="GO" id="GO:0009570">
    <property type="term" value="C:chloroplast stroma"/>
    <property type="evidence" value="ECO:0007669"/>
    <property type="project" value="TreeGrafter"/>
</dbReference>
<dbReference type="GO" id="GO:0005504">
    <property type="term" value="F:fatty acid binding"/>
    <property type="evidence" value="ECO:0007669"/>
    <property type="project" value="TreeGrafter"/>
</dbReference>
<evidence type="ECO:0000259" key="1">
    <source>
        <dbReference type="Pfam" id="PF16035"/>
    </source>
</evidence>
<comment type="caution">
    <text evidence="2">The sequence shown here is derived from an EMBL/GenBank/DDBJ whole genome shotgun (WGS) entry which is preliminary data.</text>
</comment>
<dbReference type="Pfam" id="PF16035">
    <property type="entry name" value="Chalcone_2"/>
    <property type="match status" value="1"/>
</dbReference>
<dbReference type="InterPro" id="IPR016087">
    <property type="entry name" value="Chalcone_isomerase"/>
</dbReference>
<dbReference type="Proteomes" id="UP000015453">
    <property type="component" value="Unassembled WGS sequence"/>
</dbReference>
<keyword evidence="3" id="KW-1185">Reference proteome</keyword>
<dbReference type="InterPro" id="IPR016088">
    <property type="entry name" value="Chalcone_isomerase_3-sand"/>
</dbReference>
<sequence>NLFSDPERRSDGIFSVDPLLIYTSGSSQWFTGIVSLVNTSKHAYLRGALVLTEAFSCMSKFAGALVLWSSGGSTSDGKSWADYSNAATKLKRITSARHLLAGSFWKSNCCRKRNPIPLVIGRISSFTLKRIRKEAEWLQSLPLLSLAGLLTSPEPQRCMDRKPCKMENRGCALFENLASSKTVESITGVEFPTMLDNSMPGDDGDSTFMSEILVGTGSRTLKIIRIKSLKVYAFGFYVHPFDVCGKLGRKYSCIPDDELKGCRDFYRDLLREDISMTVRLVVNYDGVKINTVKEVFEKSLRARLATMNPEADLSCLQTFGSFFTRDIALHVVT</sequence>
<evidence type="ECO:0000313" key="2">
    <source>
        <dbReference type="EMBL" id="EPS57834.1"/>
    </source>
</evidence>
<dbReference type="EMBL" id="AUSU01009792">
    <property type="protein sequence ID" value="EPS57834.1"/>
    <property type="molecule type" value="Genomic_DNA"/>
</dbReference>
<feature type="non-terminal residue" evidence="2">
    <location>
        <position position="1"/>
    </location>
</feature>
<dbReference type="AlphaFoldDB" id="S8BU24"/>
<dbReference type="PANTHER" id="PTHR47284:SF3">
    <property type="entry name" value="FATTY-ACID-BINDING PROTEIN 2"/>
    <property type="match status" value="1"/>
</dbReference>
<dbReference type="GO" id="GO:0016872">
    <property type="term" value="F:intramolecular lyase activity"/>
    <property type="evidence" value="ECO:0007669"/>
    <property type="project" value="InterPro"/>
</dbReference>
<protein>
    <recommendedName>
        <fullName evidence="1">Chalcone isomerase domain-containing protein</fullName>
    </recommendedName>
</protein>
<reference evidence="2 3" key="1">
    <citation type="journal article" date="2013" name="BMC Genomics">
        <title>The miniature genome of a carnivorous plant Genlisea aurea contains a low number of genes and short non-coding sequences.</title>
        <authorList>
            <person name="Leushkin E.V."/>
            <person name="Sutormin R.A."/>
            <person name="Nabieva E.R."/>
            <person name="Penin A.A."/>
            <person name="Kondrashov A.S."/>
            <person name="Logacheva M.D."/>
        </authorList>
    </citation>
    <scope>NUCLEOTIDE SEQUENCE [LARGE SCALE GENOMIC DNA]</scope>
</reference>
<dbReference type="Gene3D" id="3.50.70.10">
    <property type="match status" value="1"/>
</dbReference>
<dbReference type="OrthoDB" id="18193at2759"/>
<gene>
    <name evidence="2" type="ORF">M569_16983</name>
</gene>
<accession>S8BU24</accession>